<feature type="transmembrane region" description="Helical" evidence="1">
    <location>
        <begin position="122"/>
        <end position="142"/>
    </location>
</feature>
<protein>
    <recommendedName>
        <fullName evidence="2">DUF7703 domain-containing protein</fullName>
    </recommendedName>
</protein>
<feature type="transmembrane region" description="Helical" evidence="1">
    <location>
        <begin position="198"/>
        <end position="219"/>
    </location>
</feature>
<proteinExistence type="predicted"/>
<name>A0A0L0MWJ8_TOLOC</name>
<keyword evidence="4" id="KW-1185">Reference proteome</keyword>
<dbReference type="PANTHER" id="PTHR37013">
    <property type="entry name" value="INTEGRAL MEMBRANE PROTEIN (AFU_ORTHOLOGUE AFUA_1G05950)-RELATED"/>
    <property type="match status" value="1"/>
</dbReference>
<accession>A0A0L0MWJ8</accession>
<reference evidence="3 4" key="1">
    <citation type="journal article" date="2015" name="BMC Genomics">
        <title>The genome of the truffle-parasite Tolypocladium ophioglossoides and the evolution of antifungal peptaibiotics.</title>
        <authorList>
            <person name="Quandt C.A."/>
            <person name="Bushley K.E."/>
            <person name="Spatafora J.W."/>
        </authorList>
    </citation>
    <scope>NUCLEOTIDE SEQUENCE [LARGE SCALE GENOMIC DNA]</scope>
    <source>
        <strain evidence="3 4">CBS 100239</strain>
    </source>
</reference>
<dbReference type="AlphaFoldDB" id="A0A0L0MWJ8"/>
<feature type="transmembrane region" description="Helical" evidence="1">
    <location>
        <begin position="59"/>
        <end position="82"/>
    </location>
</feature>
<feature type="transmembrane region" description="Helical" evidence="1">
    <location>
        <begin position="240"/>
        <end position="260"/>
    </location>
</feature>
<dbReference type="STRING" id="1163406.A0A0L0MWJ8"/>
<evidence type="ECO:0000259" key="2">
    <source>
        <dbReference type="Pfam" id="PF24802"/>
    </source>
</evidence>
<evidence type="ECO:0000313" key="3">
    <source>
        <dbReference type="EMBL" id="KND86293.1"/>
    </source>
</evidence>
<sequence>MLMRYQPEIATAFSAKRTRDKQRCPPVYDRRVLGQPNAMGYGGNLRTGDSESLDSRTTLAVATFLALSLYNVIELNVIILAVFKRRKGLYFWSFVAASNGIAPHSVGFLLKNIIFSEDVGLYITFVALGWVPMVTGQSLVLYSRLHLILWNQLCLRFILAMIVINAVVLHVPIIILMYGANTSNSNDWVHPYRIYEKIQVTVFFLQEVIISGIYIKTCFSFFNVQDSLHGNAIRKMRRHLLLVNVFIILLDIPILCLEYTDFYDLQTAYKAFVYSVKLKMEFRILNKLVEMARGGRDAGYGNPFHDDADLSIQNIPPR</sequence>
<feature type="transmembrane region" description="Helical" evidence="1">
    <location>
        <begin position="89"/>
        <end position="110"/>
    </location>
</feature>
<dbReference type="PANTHER" id="PTHR37013:SF3">
    <property type="entry name" value="INTEGRAL MEMBRANE PROTEIN (AFU_ORTHOLOGUE AFUA_1G05950)"/>
    <property type="match status" value="1"/>
</dbReference>
<dbReference type="OrthoDB" id="405906at2759"/>
<feature type="domain" description="DUF7703" evidence="2">
    <location>
        <begin position="58"/>
        <end position="293"/>
    </location>
</feature>
<keyword evidence="1" id="KW-1133">Transmembrane helix</keyword>
<comment type="caution">
    <text evidence="3">The sequence shown here is derived from an EMBL/GenBank/DDBJ whole genome shotgun (WGS) entry which is preliminary data.</text>
</comment>
<organism evidence="3 4">
    <name type="scientific">Tolypocladium ophioglossoides (strain CBS 100239)</name>
    <name type="common">Snaketongue truffleclub</name>
    <name type="synonym">Elaphocordyceps ophioglossoides</name>
    <dbReference type="NCBI Taxonomy" id="1163406"/>
    <lineage>
        <taxon>Eukaryota</taxon>
        <taxon>Fungi</taxon>
        <taxon>Dikarya</taxon>
        <taxon>Ascomycota</taxon>
        <taxon>Pezizomycotina</taxon>
        <taxon>Sordariomycetes</taxon>
        <taxon>Hypocreomycetidae</taxon>
        <taxon>Hypocreales</taxon>
        <taxon>Ophiocordycipitaceae</taxon>
        <taxon>Tolypocladium</taxon>
    </lineage>
</organism>
<evidence type="ECO:0000313" key="4">
    <source>
        <dbReference type="Proteomes" id="UP000036947"/>
    </source>
</evidence>
<keyword evidence="1" id="KW-0472">Membrane</keyword>
<feature type="transmembrane region" description="Helical" evidence="1">
    <location>
        <begin position="154"/>
        <end position="178"/>
    </location>
</feature>
<evidence type="ECO:0000256" key="1">
    <source>
        <dbReference type="SAM" id="Phobius"/>
    </source>
</evidence>
<gene>
    <name evidence="3" type="ORF">TOPH_09078</name>
</gene>
<dbReference type="Proteomes" id="UP000036947">
    <property type="component" value="Unassembled WGS sequence"/>
</dbReference>
<dbReference type="InterPro" id="IPR056120">
    <property type="entry name" value="DUF7703"/>
</dbReference>
<dbReference type="Pfam" id="PF24802">
    <property type="entry name" value="DUF7703"/>
    <property type="match status" value="1"/>
</dbReference>
<dbReference type="EMBL" id="LFRF01000062">
    <property type="protein sequence ID" value="KND86293.1"/>
    <property type="molecule type" value="Genomic_DNA"/>
</dbReference>
<keyword evidence="1" id="KW-0812">Transmembrane</keyword>